<dbReference type="Gene3D" id="1.10.10.10">
    <property type="entry name" value="Winged helix-like DNA-binding domain superfamily/Winged helix DNA-binding domain"/>
    <property type="match status" value="1"/>
</dbReference>
<dbReference type="Pfam" id="PF01638">
    <property type="entry name" value="HxlR"/>
    <property type="match status" value="1"/>
</dbReference>
<sequence>MTEQSSTSGEWPPGHCLGLQQALELIGGRWTGSILLAVLSGSRRFSDIRVAVPGVSDRLLCDRLRRLVAEGLLKRHTTTESGLVGYAPTEAAQALVPALHAISDWTTRWRDDTGHQSDAGNDR</sequence>
<evidence type="ECO:0000256" key="2">
    <source>
        <dbReference type="ARBA" id="ARBA00023125"/>
    </source>
</evidence>
<dbReference type="PANTHER" id="PTHR33204:SF18">
    <property type="entry name" value="TRANSCRIPTIONAL REGULATORY PROTEIN"/>
    <property type="match status" value="1"/>
</dbReference>
<evidence type="ECO:0000313" key="5">
    <source>
        <dbReference type="EMBL" id="KGN41851.1"/>
    </source>
</evidence>
<dbReference type="InterPro" id="IPR036388">
    <property type="entry name" value="WH-like_DNA-bd_sf"/>
</dbReference>
<keyword evidence="3" id="KW-0804">Transcription</keyword>
<dbReference type="RefSeq" id="WP_052112679.1">
    <property type="nucleotide sequence ID" value="NZ_AVPL01000011.1"/>
</dbReference>
<dbReference type="InterPro" id="IPR036390">
    <property type="entry name" value="WH_DNA-bd_sf"/>
</dbReference>
<dbReference type="GO" id="GO:0003677">
    <property type="term" value="F:DNA binding"/>
    <property type="evidence" value="ECO:0007669"/>
    <property type="project" value="UniProtKB-KW"/>
</dbReference>
<reference evidence="5 6" key="1">
    <citation type="submission" date="2013-08" db="EMBL/GenBank/DDBJ databases">
        <title>The genome sequence of Knoellia aerolata.</title>
        <authorList>
            <person name="Zhu W."/>
            <person name="Wang G."/>
        </authorList>
    </citation>
    <scope>NUCLEOTIDE SEQUENCE [LARGE SCALE GENOMIC DNA]</scope>
    <source>
        <strain evidence="5 6">DSM 18566</strain>
    </source>
</reference>
<keyword evidence="6" id="KW-1185">Reference proteome</keyword>
<accession>A0A0A0K230</accession>
<protein>
    <recommendedName>
        <fullName evidence="4">HTH hxlR-type domain-containing protein</fullName>
    </recommendedName>
</protein>
<dbReference type="STRING" id="1385519.N801_03995"/>
<comment type="caution">
    <text evidence="5">The sequence shown here is derived from an EMBL/GenBank/DDBJ whole genome shotgun (WGS) entry which is preliminary data.</text>
</comment>
<gene>
    <name evidence="5" type="ORF">N801_03995</name>
</gene>
<keyword evidence="2" id="KW-0238">DNA-binding</keyword>
<keyword evidence="1" id="KW-0805">Transcription regulation</keyword>
<evidence type="ECO:0000256" key="1">
    <source>
        <dbReference type="ARBA" id="ARBA00023015"/>
    </source>
</evidence>
<dbReference type="PROSITE" id="PS51118">
    <property type="entry name" value="HTH_HXLR"/>
    <property type="match status" value="1"/>
</dbReference>
<evidence type="ECO:0000313" key="6">
    <source>
        <dbReference type="Proteomes" id="UP000030013"/>
    </source>
</evidence>
<dbReference type="SUPFAM" id="SSF46785">
    <property type="entry name" value="Winged helix' DNA-binding domain"/>
    <property type="match status" value="1"/>
</dbReference>
<dbReference type="AlphaFoldDB" id="A0A0A0K230"/>
<evidence type="ECO:0000259" key="4">
    <source>
        <dbReference type="PROSITE" id="PS51118"/>
    </source>
</evidence>
<proteinExistence type="predicted"/>
<dbReference type="EMBL" id="AVPL01000011">
    <property type="protein sequence ID" value="KGN41851.1"/>
    <property type="molecule type" value="Genomic_DNA"/>
</dbReference>
<organism evidence="5 6">
    <name type="scientific">Knoellia aerolata DSM 18566</name>
    <dbReference type="NCBI Taxonomy" id="1385519"/>
    <lineage>
        <taxon>Bacteria</taxon>
        <taxon>Bacillati</taxon>
        <taxon>Actinomycetota</taxon>
        <taxon>Actinomycetes</taxon>
        <taxon>Micrococcales</taxon>
        <taxon>Intrasporangiaceae</taxon>
        <taxon>Knoellia</taxon>
    </lineage>
</organism>
<name>A0A0A0K230_9MICO</name>
<dbReference type="PANTHER" id="PTHR33204">
    <property type="entry name" value="TRANSCRIPTIONAL REGULATOR, MARR FAMILY"/>
    <property type="match status" value="1"/>
</dbReference>
<dbReference type="Proteomes" id="UP000030013">
    <property type="component" value="Unassembled WGS sequence"/>
</dbReference>
<evidence type="ECO:0000256" key="3">
    <source>
        <dbReference type="ARBA" id="ARBA00023163"/>
    </source>
</evidence>
<dbReference type="eggNOG" id="COG1733">
    <property type="taxonomic scope" value="Bacteria"/>
</dbReference>
<feature type="domain" description="HTH hxlR-type" evidence="4">
    <location>
        <begin position="16"/>
        <end position="114"/>
    </location>
</feature>
<dbReference type="InterPro" id="IPR002577">
    <property type="entry name" value="HTH_HxlR"/>
</dbReference>